<protein>
    <submittedName>
        <fullName evidence="1">Uncharacterized protein</fullName>
    </submittedName>
</protein>
<evidence type="ECO:0000313" key="2">
    <source>
        <dbReference type="Proteomes" id="UP001057402"/>
    </source>
</evidence>
<name>A0ACB9R905_9MYRT</name>
<accession>A0ACB9R905</accession>
<reference evidence="2" key="1">
    <citation type="journal article" date="2023" name="Front. Plant Sci.">
        <title>Chromosomal-level genome assembly of Melastoma candidum provides insights into trichome evolution.</title>
        <authorList>
            <person name="Zhong Y."/>
            <person name="Wu W."/>
            <person name="Sun C."/>
            <person name="Zou P."/>
            <person name="Liu Y."/>
            <person name="Dai S."/>
            <person name="Zhou R."/>
        </authorList>
    </citation>
    <scope>NUCLEOTIDE SEQUENCE [LARGE SCALE GENOMIC DNA]</scope>
</reference>
<comment type="caution">
    <text evidence="1">The sequence shown here is derived from an EMBL/GenBank/DDBJ whole genome shotgun (WGS) entry which is preliminary data.</text>
</comment>
<gene>
    <name evidence="1" type="ORF">MLD38_011981</name>
</gene>
<keyword evidence="2" id="KW-1185">Reference proteome</keyword>
<organism evidence="1 2">
    <name type="scientific">Melastoma candidum</name>
    <dbReference type="NCBI Taxonomy" id="119954"/>
    <lineage>
        <taxon>Eukaryota</taxon>
        <taxon>Viridiplantae</taxon>
        <taxon>Streptophyta</taxon>
        <taxon>Embryophyta</taxon>
        <taxon>Tracheophyta</taxon>
        <taxon>Spermatophyta</taxon>
        <taxon>Magnoliopsida</taxon>
        <taxon>eudicotyledons</taxon>
        <taxon>Gunneridae</taxon>
        <taxon>Pentapetalae</taxon>
        <taxon>rosids</taxon>
        <taxon>malvids</taxon>
        <taxon>Myrtales</taxon>
        <taxon>Melastomataceae</taxon>
        <taxon>Melastomatoideae</taxon>
        <taxon>Melastomateae</taxon>
        <taxon>Melastoma</taxon>
    </lineage>
</organism>
<dbReference type="EMBL" id="CM042883">
    <property type="protein sequence ID" value="KAI4373923.1"/>
    <property type="molecule type" value="Genomic_DNA"/>
</dbReference>
<sequence>MCRKQDSFILRRLLINGEEREGEEWQEKWWEHYGASGLAEKWAHKWCGIDPTTPLEAGHAHVWHEWLGETYYEHGGSTKYPDKWAERCEGDGWSRWGDKWDENFDHKGHG</sequence>
<evidence type="ECO:0000313" key="1">
    <source>
        <dbReference type="EMBL" id="KAI4373923.1"/>
    </source>
</evidence>
<dbReference type="Proteomes" id="UP001057402">
    <property type="component" value="Chromosome 4"/>
</dbReference>
<proteinExistence type="predicted"/>